<dbReference type="InterPro" id="IPR016156">
    <property type="entry name" value="FAD/NAD-linked_Rdtase_dimer_sf"/>
</dbReference>
<reference evidence="8 9" key="1">
    <citation type="submission" date="2019-03" db="EMBL/GenBank/DDBJ databases">
        <title>Subsurface microbial communities from deep shales in Ohio and West Virginia, USA.</title>
        <authorList>
            <person name="Wrighton K."/>
        </authorList>
    </citation>
    <scope>NUCLEOTIDE SEQUENCE [LARGE SCALE GENOMIC DNA]</scope>
    <source>
        <strain evidence="8 9">MSL 6dP</strain>
    </source>
</reference>
<dbReference type="InterPro" id="IPR050260">
    <property type="entry name" value="FAD-bd_OxRdtase"/>
</dbReference>
<dbReference type="PANTHER" id="PTHR43429:SF1">
    <property type="entry name" value="NAD(P)H SULFUR OXIDOREDUCTASE (COA-DEPENDENT)"/>
    <property type="match status" value="1"/>
</dbReference>
<dbReference type="InterPro" id="IPR023753">
    <property type="entry name" value="FAD/NAD-binding_dom"/>
</dbReference>
<evidence type="ECO:0000256" key="3">
    <source>
        <dbReference type="ARBA" id="ARBA00022630"/>
    </source>
</evidence>
<evidence type="ECO:0000256" key="6">
    <source>
        <dbReference type="ARBA" id="ARBA00023284"/>
    </source>
</evidence>
<evidence type="ECO:0000256" key="5">
    <source>
        <dbReference type="ARBA" id="ARBA00023002"/>
    </source>
</evidence>
<dbReference type="SUPFAM" id="SSF55424">
    <property type="entry name" value="FAD/NAD-linked reductases, dimerisation (C-terminal) domain"/>
    <property type="match status" value="1"/>
</dbReference>
<protein>
    <submittedName>
        <fullName evidence="8">NADPH-dependent 2,4-dienoyl-CoA reductase/sulfur reductase-like enzyme</fullName>
    </submittedName>
</protein>
<evidence type="ECO:0000313" key="9">
    <source>
        <dbReference type="Proteomes" id="UP000295832"/>
    </source>
</evidence>
<dbReference type="PANTHER" id="PTHR43429">
    <property type="entry name" value="PYRIDINE NUCLEOTIDE-DISULFIDE OXIDOREDUCTASE DOMAIN-CONTAINING"/>
    <property type="match status" value="1"/>
</dbReference>
<dbReference type="SMART" id="SM00450">
    <property type="entry name" value="RHOD"/>
    <property type="match status" value="1"/>
</dbReference>
<comment type="similarity">
    <text evidence="2">Belongs to the class-III pyridine nucleotide-disulfide oxidoreductase family.</text>
</comment>
<organism evidence="8 9">
    <name type="scientific">Orenia marismortui</name>
    <dbReference type="NCBI Taxonomy" id="46469"/>
    <lineage>
        <taxon>Bacteria</taxon>
        <taxon>Bacillati</taxon>
        <taxon>Bacillota</taxon>
        <taxon>Clostridia</taxon>
        <taxon>Halanaerobiales</taxon>
        <taxon>Halobacteroidaceae</taxon>
        <taxon>Orenia</taxon>
    </lineage>
</organism>
<keyword evidence="6" id="KW-0676">Redox-active center</keyword>
<comment type="caution">
    <text evidence="8">The sequence shown here is derived from an EMBL/GenBank/DDBJ whole genome shotgun (WGS) entry which is preliminary data.</text>
</comment>
<dbReference type="STRING" id="926561.GCA_000379025_02429"/>
<dbReference type="InterPro" id="IPR036188">
    <property type="entry name" value="FAD/NAD-bd_sf"/>
</dbReference>
<sequence length="555" mass="60741">MSKKIVVIGAVAAGASAATKARREDEEAEIVVFEKGPYASFANCGLPYYVGGTIKERKNLFQVSNDYFHERFNIDLRINHEVTKINRKDKQVEVTNHDSGEKFSENYDKLIIAVGSEAVKPPIPGIESDKIYTLLTVPDADAIMEKLREKPKKAVVVGGGYIGVETAEELHSRGLEVSLVEMADQILAPLDQEMTTPLLQHMKEKGVNLVLANGVAEFKDEDSIRVVLESGKEIEVDFVVLAAGVRPRLNLLKEAGLEVSEVGVVVNEYMQTSDKDIYAAGDIVESSNLLTGEKARIALAGPANKQGRIAGAHAVGNTKKKFKGVVGTSIVKVFDLTAASTGLNEKECIRKNIIYYTVYLNKGDHAGYYPGSESLEIKLLVEAESGKLLGAQSIGRESVDKVIDTFATALHAEMTVEDLEDLDLAYAPPYSSAKGPAIMSGMIAANHFRGETDLLSPKELQAMLKDEEEIQLVDVRTSAEYKNSYISGAKHIPINELRGRIDELDSAKHTVVYCRKGYRGYLAYKILIANGFDIVENLTGGILAWELLDNKNRES</sequence>
<dbReference type="SUPFAM" id="SSF52821">
    <property type="entry name" value="Rhodanese/Cell cycle control phosphatase"/>
    <property type="match status" value="1"/>
</dbReference>
<dbReference type="PRINTS" id="PR00411">
    <property type="entry name" value="PNDRDTASEI"/>
</dbReference>
<comment type="cofactor">
    <cofactor evidence="1">
        <name>FAD</name>
        <dbReference type="ChEBI" id="CHEBI:57692"/>
    </cofactor>
</comment>
<dbReference type="PROSITE" id="PS50206">
    <property type="entry name" value="RHODANESE_3"/>
    <property type="match status" value="1"/>
</dbReference>
<evidence type="ECO:0000256" key="4">
    <source>
        <dbReference type="ARBA" id="ARBA00022827"/>
    </source>
</evidence>
<dbReference type="InterPro" id="IPR001763">
    <property type="entry name" value="Rhodanese-like_dom"/>
</dbReference>
<proteinExistence type="inferred from homology"/>
<keyword evidence="3" id="KW-0285">Flavoprotein</keyword>
<name>A0A4V3GXM2_9FIRM</name>
<dbReference type="InterPro" id="IPR036873">
    <property type="entry name" value="Rhodanese-like_dom_sf"/>
</dbReference>
<gene>
    <name evidence="8" type="ORF">C7959_13224</name>
</gene>
<evidence type="ECO:0000256" key="2">
    <source>
        <dbReference type="ARBA" id="ARBA00009130"/>
    </source>
</evidence>
<keyword evidence="5" id="KW-0560">Oxidoreductase</keyword>
<dbReference type="SUPFAM" id="SSF51905">
    <property type="entry name" value="FAD/NAD(P)-binding domain"/>
    <property type="match status" value="1"/>
</dbReference>
<dbReference type="GO" id="GO:0016491">
    <property type="term" value="F:oxidoreductase activity"/>
    <property type="evidence" value="ECO:0007669"/>
    <property type="project" value="UniProtKB-KW"/>
</dbReference>
<dbReference type="Pfam" id="PF00581">
    <property type="entry name" value="Rhodanese"/>
    <property type="match status" value="1"/>
</dbReference>
<evidence type="ECO:0000313" key="8">
    <source>
        <dbReference type="EMBL" id="TDX48229.1"/>
    </source>
</evidence>
<dbReference type="InterPro" id="IPR004099">
    <property type="entry name" value="Pyr_nucl-diS_OxRdtase_dimer"/>
</dbReference>
<dbReference type="Gene3D" id="3.50.50.60">
    <property type="entry name" value="FAD/NAD(P)-binding domain"/>
    <property type="match status" value="2"/>
</dbReference>
<evidence type="ECO:0000259" key="7">
    <source>
        <dbReference type="PROSITE" id="PS50206"/>
    </source>
</evidence>
<keyword evidence="9" id="KW-1185">Reference proteome</keyword>
<keyword evidence="4" id="KW-0274">FAD</keyword>
<dbReference type="PRINTS" id="PR00368">
    <property type="entry name" value="FADPNR"/>
</dbReference>
<accession>A0A4V3GXM2</accession>
<dbReference type="AlphaFoldDB" id="A0A4V3GXM2"/>
<dbReference type="RefSeq" id="WP_134118363.1">
    <property type="nucleotide sequence ID" value="NZ_SOEG01000032.1"/>
</dbReference>
<dbReference type="Pfam" id="PF02852">
    <property type="entry name" value="Pyr_redox_dim"/>
    <property type="match status" value="1"/>
</dbReference>
<dbReference type="Pfam" id="PF07992">
    <property type="entry name" value="Pyr_redox_2"/>
    <property type="match status" value="1"/>
</dbReference>
<dbReference type="EMBL" id="SOEG01000032">
    <property type="protein sequence ID" value="TDX48229.1"/>
    <property type="molecule type" value="Genomic_DNA"/>
</dbReference>
<feature type="domain" description="Rhodanese" evidence="7">
    <location>
        <begin position="466"/>
        <end position="547"/>
    </location>
</feature>
<dbReference type="Gene3D" id="3.40.250.10">
    <property type="entry name" value="Rhodanese-like domain"/>
    <property type="match status" value="1"/>
</dbReference>
<dbReference type="Proteomes" id="UP000295832">
    <property type="component" value="Unassembled WGS sequence"/>
</dbReference>
<evidence type="ECO:0000256" key="1">
    <source>
        <dbReference type="ARBA" id="ARBA00001974"/>
    </source>
</evidence>